<dbReference type="Pfam" id="PF07969">
    <property type="entry name" value="Amidohydro_3"/>
    <property type="match status" value="1"/>
</dbReference>
<dbReference type="InterPro" id="IPR032466">
    <property type="entry name" value="Metal_Hydrolase"/>
</dbReference>
<keyword evidence="3" id="KW-1185">Reference proteome</keyword>
<dbReference type="PANTHER" id="PTHR11647">
    <property type="entry name" value="HYDRANTOINASE/DIHYDROPYRIMIDINASE FAMILY MEMBER"/>
    <property type="match status" value="1"/>
</dbReference>
<proteinExistence type="predicted"/>
<dbReference type="InterPro" id="IPR013108">
    <property type="entry name" value="Amidohydro_3"/>
</dbReference>
<organism evidence="2 3">
    <name type="scientific">Alterirhizorhabdus solaris</name>
    <dbReference type="NCBI Taxonomy" id="2529389"/>
    <lineage>
        <taxon>Bacteria</taxon>
        <taxon>Pseudomonadati</taxon>
        <taxon>Pseudomonadota</taxon>
        <taxon>Alphaproteobacteria</taxon>
        <taxon>Sphingomonadales</taxon>
        <taxon>Rhizorhabdaceae</taxon>
        <taxon>Alterirhizorhabdus</taxon>
    </lineage>
</organism>
<dbReference type="SUPFAM" id="SSF51556">
    <property type="entry name" value="Metallo-dependent hydrolases"/>
    <property type="match status" value="1"/>
</dbReference>
<dbReference type="Proteomes" id="UP000318681">
    <property type="component" value="Unassembled WGS sequence"/>
</dbReference>
<dbReference type="GO" id="GO:0005829">
    <property type="term" value="C:cytosol"/>
    <property type="evidence" value="ECO:0007669"/>
    <property type="project" value="TreeGrafter"/>
</dbReference>
<evidence type="ECO:0000313" key="2">
    <source>
        <dbReference type="EMBL" id="TVV76265.1"/>
    </source>
</evidence>
<gene>
    <name evidence="2" type="ORF">FOY91_05010</name>
</gene>
<dbReference type="InterPro" id="IPR011059">
    <property type="entry name" value="Metal-dep_hydrolase_composite"/>
</dbReference>
<feature type="domain" description="Amidohydrolase 3" evidence="1">
    <location>
        <begin position="47"/>
        <end position="570"/>
    </location>
</feature>
<keyword evidence="2" id="KW-0378">Hydrolase</keyword>
<sequence length="603" mass="64635">MERMMFDVVITGGRIFDGTGGPPFRADIAIRDGRIVEIGTATGPARDTIDAAGAIVTPGFIDIHTHYDGQFLWDQELEPSFSNGVTTAIAGNCGVGFAPVRAGNRKDLIDIMEGVEDIPGIVLDEGLDWSWESFPDYLDKLAARQFTMDVATHVTHAPLRVYVMGDRAMRHEAATDADLAEMQRLVREGMAAGAVGFSAARIIEHRSATGAHVPGTFAEDRELAALAGAMGESGHGVFQLVPLGAAGDTGGAPNTIDERLDEHERFVRIARAAGRPVTYILHAMQHAPDEWRQMLAATAAANADGLDIRAQVASRGLGWIFSLDGYHLFAARPSYLAIAGLPRRERAVAMRDPARRAAILAEEDTPEAVADPRVVRMIGLLRRILPGCYAIGHRLDYEPDASRRVDAIAAETGRTMAEVVYDVLAEGDGGGILIDFAMNYVDGGLDAAHALLADPNTVSGLSDGGAHLPLVCDGASPTFHLTFWARDRARGPVFPIEKMVNKLTGEPAALYDLDDRGTIAVGKRADINVIDFDRLASALPEMVFDLPSGGPRLLQFSQGYRATLVNGVVTRRDDAATGAKPGRLLRAGRAAETIRDGKRLQPA</sequence>
<dbReference type="EMBL" id="VNIM01000012">
    <property type="protein sequence ID" value="TVV76265.1"/>
    <property type="molecule type" value="Genomic_DNA"/>
</dbReference>
<evidence type="ECO:0000259" key="1">
    <source>
        <dbReference type="Pfam" id="PF07969"/>
    </source>
</evidence>
<dbReference type="Gene3D" id="3.20.20.140">
    <property type="entry name" value="Metal-dependent hydrolases"/>
    <property type="match status" value="1"/>
</dbReference>
<dbReference type="AlphaFoldDB" id="A0A558RA55"/>
<accession>A0A558RA55</accession>
<comment type="caution">
    <text evidence="2">The sequence shown here is derived from an EMBL/GenBank/DDBJ whole genome shotgun (WGS) entry which is preliminary data.</text>
</comment>
<protein>
    <submittedName>
        <fullName evidence="2">Amidohydrolase family protein</fullName>
    </submittedName>
</protein>
<evidence type="ECO:0000313" key="3">
    <source>
        <dbReference type="Proteomes" id="UP000318681"/>
    </source>
</evidence>
<name>A0A558RA55_9SPHN</name>
<dbReference type="GO" id="GO:0016812">
    <property type="term" value="F:hydrolase activity, acting on carbon-nitrogen (but not peptide) bonds, in cyclic amides"/>
    <property type="evidence" value="ECO:0007669"/>
    <property type="project" value="TreeGrafter"/>
</dbReference>
<dbReference type="InterPro" id="IPR050378">
    <property type="entry name" value="Metallo-dep_Hydrolases_sf"/>
</dbReference>
<dbReference type="SUPFAM" id="SSF51338">
    <property type="entry name" value="Composite domain of metallo-dependent hydrolases"/>
    <property type="match status" value="1"/>
</dbReference>
<reference evidence="2 3" key="1">
    <citation type="submission" date="2019-07" db="EMBL/GenBank/DDBJ databases">
        <title>Sphingomonas solaris sp. nov., isolated from a solar panel from Boston, Massachusetts.</title>
        <authorList>
            <person name="Tanner K."/>
            <person name="Pascual J."/>
            <person name="Mancuso C."/>
            <person name="Pereto J."/>
            <person name="Khalil A."/>
            <person name="Vilanova C."/>
        </authorList>
    </citation>
    <scope>NUCLEOTIDE SEQUENCE [LARGE SCALE GENOMIC DNA]</scope>
    <source>
        <strain evidence="2 3">R4DWN</strain>
    </source>
</reference>
<dbReference type="PANTHER" id="PTHR11647:SF1">
    <property type="entry name" value="COLLAPSIN RESPONSE MEDIATOR PROTEIN"/>
    <property type="match status" value="1"/>
</dbReference>
<dbReference type="OrthoDB" id="9766983at2"/>